<dbReference type="SUPFAM" id="SSF49299">
    <property type="entry name" value="PKD domain"/>
    <property type="match status" value="1"/>
</dbReference>
<sequence length="575" mass="62034">MLNQISKHIYQTLRRFLFLCLLLALPYAIQLAQGQESYFARLLTPDQAICESGDVEIQIEFNTAIDGPVDVGIEVRGDVSGFLMRSPKFVENYYPATDGAIKTQVHTVDYPDDNEITIKLTTGLDGDSTTYNESDMWGQTVIRIDRIPTAPFSAGDDIVTCGLSTTLNATPGSGNGHTSYLWSGSGGNFSDNSIANPVFTANNEGTYTLTFTQINGVCQANDQVNVTLNGQPAATIDSESTICGSGNATINLTLQGNGPWQARYAAGNQESTLNITSSAYSFSRNITGETEFRLINVTDVNGCVTSYNGEAGSTVVIPDLKVNADAGEYTEVCGDLVELNAAAPGMGIGQWSGDGVFDDTSDPKTGFRISALTTGVVEKDLTWTITNGDCLSSDVVRVKFYKKPETDLFTAGRDTILYNKTDYTLQASLPFGSGVWAVIEGNAVIAGINDPTTPISNLRYGLNRLRWTLSNGVCSSVSDDVTITVTGVKHYNGISPNGDGKNDVLVIEGADVVANNELIIFDVRGKVVYQSRDYQNDWGGTDNSGKILPDGYYYFNFRGEGVDIKDYLIIKSSVY</sequence>
<dbReference type="InterPro" id="IPR026341">
    <property type="entry name" value="T9SS_type_B"/>
</dbReference>
<dbReference type="RefSeq" id="WP_250724217.1">
    <property type="nucleotide sequence ID" value="NZ_CP098400.1"/>
</dbReference>
<dbReference type="InterPro" id="IPR035986">
    <property type="entry name" value="PKD_dom_sf"/>
</dbReference>
<dbReference type="Gene3D" id="2.60.40.10">
    <property type="entry name" value="Immunoglobulins"/>
    <property type="match status" value="1"/>
</dbReference>
<dbReference type="KEGG" id="alkq:M9189_01840"/>
<proteinExistence type="predicted"/>
<protein>
    <submittedName>
        <fullName evidence="1">Gliding motility-associated C-terminal domain-containing protein</fullName>
    </submittedName>
</protein>
<dbReference type="Pfam" id="PF13585">
    <property type="entry name" value="CHU_C"/>
    <property type="match status" value="1"/>
</dbReference>
<reference evidence="1" key="2">
    <citation type="submission" date="2022-06" db="EMBL/GenBank/DDBJ databases">
        <title>Xiashengella guii gen. nov. sp. nov., a bacterium isolated form anaerobic digestion tank.</title>
        <authorList>
            <person name="Huang H."/>
        </authorList>
    </citation>
    <scope>NUCLEOTIDE SEQUENCE</scope>
    <source>
        <strain evidence="1">Ai-910</strain>
    </source>
</reference>
<accession>A0A9J6ZR20</accession>
<gene>
    <name evidence="1" type="ORF">M9189_01840</name>
</gene>
<dbReference type="CDD" id="cd00146">
    <property type="entry name" value="PKD"/>
    <property type="match status" value="1"/>
</dbReference>
<reference evidence="1" key="1">
    <citation type="submission" date="2022-05" db="EMBL/GenBank/DDBJ databases">
        <authorList>
            <person name="Sun X."/>
        </authorList>
    </citation>
    <scope>NUCLEOTIDE SEQUENCE</scope>
    <source>
        <strain evidence="1">Ai-910</strain>
    </source>
</reference>
<dbReference type="EMBL" id="CP098400">
    <property type="protein sequence ID" value="URW80101.1"/>
    <property type="molecule type" value="Genomic_DNA"/>
</dbReference>
<organism evidence="1 2">
    <name type="scientific">Xiashengella succiniciproducens</name>
    <dbReference type="NCBI Taxonomy" id="2949635"/>
    <lineage>
        <taxon>Bacteria</taxon>
        <taxon>Pseudomonadati</taxon>
        <taxon>Bacteroidota</taxon>
        <taxon>Bacteroidia</taxon>
        <taxon>Marinilabiliales</taxon>
        <taxon>Marinilabiliaceae</taxon>
        <taxon>Xiashengella</taxon>
    </lineage>
</organism>
<dbReference type="AlphaFoldDB" id="A0A9J6ZR20"/>
<keyword evidence="2" id="KW-1185">Reference proteome</keyword>
<dbReference type="InterPro" id="IPR013783">
    <property type="entry name" value="Ig-like_fold"/>
</dbReference>
<evidence type="ECO:0000313" key="2">
    <source>
        <dbReference type="Proteomes" id="UP001056426"/>
    </source>
</evidence>
<dbReference type="NCBIfam" id="TIGR04131">
    <property type="entry name" value="Bac_Flav_CTERM"/>
    <property type="match status" value="1"/>
</dbReference>
<name>A0A9J6ZR20_9BACT</name>
<dbReference type="Proteomes" id="UP001056426">
    <property type="component" value="Chromosome"/>
</dbReference>
<evidence type="ECO:0000313" key="1">
    <source>
        <dbReference type="EMBL" id="URW80101.1"/>
    </source>
</evidence>